<dbReference type="AlphaFoldDB" id="A0A1M5KFI7"/>
<keyword evidence="3" id="KW-0436">Ligase</keyword>
<feature type="active site" description="Proton acceptor" evidence="2">
    <location>
        <position position="124"/>
    </location>
</feature>
<feature type="short sequence motif" description="HXTX 1" evidence="2">
    <location>
        <begin position="43"/>
        <end position="46"/>
    </location>
</feature>
<reference evidence="3 4" key="1">
    <citation type="submission" date="2016-11" db="EMBL/GenBank/DDBJ databases">
        <authorList>
            <person name="Jaros S."/>
            <person name="Januszkiewicz K."/>
            <person name="Wedrychowicz H."/>
        </authorList>
    </citation>
    <scope>NUCLEOTIDE SEQUENCE [LARGE SCALE GENOMIC DNA]</scope>
    <source>
        <strain evidence="3 4">DSM 18231</strain>
    </source>
</reference>
<dbReference type="GO" id="GO:0004113">
    <property type="term" value="F:2',3'-cyclic-nucleotide 3'-phosphodiesterase activity"/>
    <property type="evidence" value="ECO:0007669"/>
    <property type="project" value="InterPro"/>
</dbReference>
<dbReference type="Pfam" id="PF13563">
    <property type="entry name" value="2_5_RNA_ligase2"/>
    <property type="match status" value="1"/>
</dbReference>
<dbReference type="RefSeq" id="WP_073298927.1">
    <property type="nucleotide sequence ID" value="NZ_FQXA01000001.1"/>
</dbReference>
<evidence type="ECO:0000256" key="1">
    <source>
        <dbReference type="ARBA" id="ARBA00022801"/>
    </source>
</evidence>
<dbReference type="EMBL" id="FQXA01000001">
    <property type="protein sequence ID" value="SHG51501.1"/>
    <property type="molecule type" value="Genomic_DNA"/>
</dbReference>
<dbReference type="PANTHER" id="PTHR35561">
    <property type="entry name" value="RNA 2',3'-CYCLIC PHOSPHODIESTERASE"/>
    <property type="match status" value="1"/>
</dbReference>
<gene>
    <name evidence="3" type="ORF">SAMN02744645_0447</name>
</gene>
<dbReference type="Gene3D" id="3.90.1140.10">
    <property type="entry name" value="Cyclic phosphodiesterase"/>
    <property type="match status" value="1"/>
</dbReference>
<dbReference type="NCBIfam" id="TIGR02258">
    <property type="entry name" value="2_5_ligase"/>
    <property type="match status" value="1"/>
</dbReference>
<evidence type="ECO:0000256" key="2">
    <source>
        <dbReference type="HAMAP-Rule" id="MF_01940"/>
    </source>
</evidence>
<evidence type="ECO:0000313" key="3">
    <source>
        <dbReference type="EMBL" id="SHG51501.1"/>
    </source>
</evidence>
<dbReference type="GeneID" id="98639576"/>
<dbReference type="PANTHER" id="PTHR35561:SF1">
    <property type="entry name" value="RNA 2',3'-CYCLIC PHOSPHODIESTERASE"/>
    <property type="match status" value="1"/>
</dbReference>
<proteinExistence type="inferred from homology"/>
<dbReference type="InterPro" id="IPR004175">
    <property type="entry name" value="RNA_CPDase"/>
</dbReference>
<evidence type="ECO:0000313" key="4">
    <source>
        <dbReference type="Proteomes" id="UP000184000"/>
    </source>
</evidence>
<protein>
    <recommendedName>
        <fullName evidence="2">RNA 2',3'-cyclic phosphodiesterase</fullName>
        <shortName evidence="2">RNA 2',3'-CPDase</shortName>
        <ecNumber evidence="2">3.1.4.58</ecNumber>
    </recommendedName>
</protein>
<dbReference type="GO" id="GO:0008664">
    <property type="term" value="F:RNA 2',3'-cyclic 3'-phosphodiesterase activity"/>
    <property type="evidence" value="ECO:0007669"/>
    <property type="project" value="UniProtKB-EC"/>
</dbReference>
<feature type="active site" description="Proton donor" evidence="2">
    <location>
        <position position="43"/>
    </location>
</feature>
<dbReference type="Proteomes" id="UP000184000">
    <property type="component" value="Unassembled WGS sequence"/>
</dbReference>
<name>A0A1M5KFI7_9GAMM</name>
<accession>A0A1M5KFI7</accession>
<dbReference type="EC" id="3.1.4.58" evidence="2"/>
<keyword evidence="1 2" id="KW-0378">Hydrolase</keyword>
<comment type="function">
    <text evidence="2">Hydrolyzes RNA 2',3'-cyclic phosphodiester to an RNA 2'-phosphomonoester.</text>
</comment>
<dbReference type="HAMAP" id="MF_01940">
    <property type="entry name" value="RNA_CPDase"/>
    <property type="match status" value="1"/>
</dbReference>
<organism evidence="3 4">
    <name type="scientific">Stutzerimonas xanthomarina DSM 18231</name>
    <dbReference type="NCBI Taxonomy" id="1403346"/>
    <lineage>
        <taxon>Bacteria</taxon>
        <taxon>Pseudomonadati</taxon>
        <taxon>Pseudomonadota</taxon>
        <taxon>Gammaproteobacteria</taxon>
        <taxon>Pseudomonadales</taxon>
        <taxon>Pseudomonadaceae</taxon>
        <taxon>Stutzerimonas</taxon>
    </lineage>
</organism>
<dbReference type="SUPFAM" id="SSF55144">
    <property type="entry name" value="LigT-like"/>
    <property type="match status" value="1"/>
</dbReference>
<dbReference type="InterPro" id="IPR009097">
    <property type="entry name" value="Cyclic_Pdiesterase"/>
</dbReference>
<dbReference type="GO" id="GO:0016874">
    <property type="term" value="F:ligase activity"/>
    <property type="evidence" value="ECO:0007669"/>
    <property type="project" value="UniProtKB-KW"/>
</dbReference>
<feature type="short sequence motif" description="HXTX 2" evidence="2">
    <location>
        <begin position="124"/>
        <end position="127"/>
    </location>
</feature>
<comment type="similarity">
    <text evidence="2">Belongs to the 2H phosphoesterase superfamily. ThpR family.</text>
</comment>
<comment type="catalytic activity">
    <reaction evidence="2">
        <text>a 3'-end 2',3'-cyclophospho-ribonucleotide-RNA + H2O = a 3'-end 2'-phospho-ribonucleotide-RNA + H(+)</text>
        <dbReference type="Rhea" id="RHEA:11828"/>
        <dbReference type="Rhea" id="RHEA-COMP:10464"/>
        <dbReference type="Rhea" id="RHEA-COMP:17353"/>
        <dbReference type="ChEBI" id="CHEBI:15377"/>
        <dbReference type="ChEBI" id="CHEBI:15378"/>
        <dbReference type="ChEBI" id="CHEBI:83064"/>
        <dbReference type="ChEBI" id="CHEBI:173113"/>
        <dbReference type="EC" id="3.1.4.58"/>
    </reaction>
</comment>
<sequence>MPTELPLRLFFALKCPSDLGEAVCNWRDSQEIGGRPVALANLHMTLAFLGNQPGAAVEGLEQLAASVRVDVFTLRLDQLLMIGKDFACLTPSHSPSPLNQLVEQLHAALSTHGVVLDARPFLPHVTLSRRVQALPDLQPRPFQWSVDRFGLYRSDSTPRGVLYSELARWSLANPRH</sequence>